<keyword evidence="5" id="KW-1185">Reference proteome</keyword>
<dbReference type="EC" id="5.6.2.3" evidence="1"/>
<dbReference type="Gene3D" id="3.40.50.300">
    <property type="entry name" value="P-loop containing nucleotide triphosphate hydrolases"/>
    <property type="match status" value="1"/>
</dbReference>
<keyword evidence="1" id="KW-0547">Nucleotide-binding</keyword>
<organism evidence="4 5">
    <name type="scientific">Erysiphe pulchra</name>
    <dbReference type="NCBI Taxonomy" id="225359"/>
    <lineage>
        <taxon>Eukaryota</taxon>
        <taxon>Fungi</taxon>
        <taxon>Dikarya</taxon>
        <taxon>Ascomycota</taxon>
        <taxon>Pezizomycotina</taxon>
        <taxon>Leotiomycetes</taxon>
        <taxon>Erysiphales</taxon>
        <taxon>Erysiphaceae</taxon>
        <taxon>Erysiphe</taxon>
    </lineage>
</organism>
<proteinExistence type="inferred from homology"/>
<accession>A0A2S4PL54</accession>
<feature type="compositionally biased region" description="Polar residues" evidence="2">
    <location>
        <begin position="386"/>
        <end position="399"/>
    </location>
</feature>
<evidence type="ECO:0000259" key="3">
    <source>
        <dbReference type="Pfam" id="PF05970"/>
    </source>
</evidence>
<name>A0A2S4PL54_9PEZI</name>
<feature type="region of interest" description="Disordered" evidence="2">
    <location>
        <begin position="386"/>
        <end position="420"/>
    </location>
</feature>
<sequence>MHRVAFNQNLTAEQVTIAAQSQTSPFIDWMKYNAENEDGRDLLYVFDDSDWVSLFEEVKDSSSASSLRQTFAAAIMHSAIISPQDLWDRFKIPFTDDCLWRMRTLGDRVDAPPSSWTEEECRFDFGLWLLEENLGHLGLDWQTARITGPRHRWIVREENALIVEAMDVDRESEAAMHSSVLTILSTGQRTAYDTIVSSIERGLGDSVFFLQGAAGTGKKILYKTLCGLYKSQSKIVLCVASSEIAALLLPNGRTAHSVFRIPLDCLGNAVCNIGGQNHLADLLRQTSLIIWVEVTMQQKNDFAAVDKSLRDIKKKVDAMFGGIPVSGNDNEGQKSDAIGFHKSMDNTEKKKNCLTALFCKPFIRRKQTKLPTHDIILMIDSMEISQEPQAPSTDTSNQSPPIPTVPSTHNPPSPFASSSPLSEIQLSNKITVGRPILKPIAPSKRLTSGRIPQNCSESTEMENAFLPKELAEVIATRQRRERAWHVRVMICTTVLSNIDSTLENLVEDIELEEAEAFKAYLRLAISNFAAAESSHSLPSIPMHTWPYKGNGNGNRNGKETDKNLAKKVAIATPRIILSQATMRGMNKKAKLL</sequence>
<feature type="compositionally biased region" description="Pro residues" evidence="2">
    <location>
        <begin position="400"/>
        <end position="414"/>
    </location>
</feature>
<dbReference type="SUPFAM" id="SSF52540">
    <property type="entry name" value="P-loop containing nucleoside triphosphate hydrolases"/>
    <property type="match status" value="1"/>
</dbReference>
<keyword evidence="1" id="KW-0233">DNA recombination</keyword>
<dbReference type="PANTHER" id="PTHR10492:SF57">
    <property type="entry name" value="ATP-DEPENDENT DNA HELICASE"/>
    <property type="match status" value="1"/>
</dbReference>
<keyword evidence="1" id="KW-0378">Hydrolase</keyword>
<evidence type="ECO:0000256" key="1">
    <source>
        <dbReference type="RuleBase" id="RU363044"/>
    </source>
</evidence>
<dbReference type="AlphaFoldDB" id="A0A2S4PL54"/>
<dbReference type="InterPro" id="IPR027417">
    <property type="entry name" value="P-loop_NTPase"/>
</dbReference>
<feature type="domain" description="DNA helicase Pif1-like DEAD-box helicase" evidence="3">
    <location>
        <begin position="184"/>
        <end position="325"/>
    </location>
</feature>
<dbReference type="GO" id="GO:0006310">
    <property type="term" value="P:DNA recombination"/>
    <property type="evidence" value="ECO:0007669"/>
    <property type="project" value="UniProtKB-KW"/>
</dbReference>
<evidence type="ECO:0000256" key="2">
    <source>
        <dbReference type="SAM" id="MobiDB-lite"/>
    </source>
</evidence>
<keyword evidence="1" id="KW-0234">DNA repair</keyword>
<dbReference type="PANTHER" id="PTHR10492">
    <property type="match status" value="1"/>
</dbReference>
<evidence type="ECO:0000313" key="5">
    <source>
        <dbReference type="Proteomes" id="UP000237438"/>
    </source>
</evidence>
<comment type="similarity">
    <text evidence="1">Belongs to the helicase family.</text>
</comment>
<comment type="catalytic activity">
    <reaction evidence="1">
        <text>ATP + H2O = ADP + phosphate + H(+)</text>
        <dbReference type="Rhea" id="RHEA:13065"/>
        <dbReference type="ChEBI" id="CHEBI:15377"/>
        <dbReference type="ChEBI" id="CHEBI:15378"/>
        <dbReference type="ChEBI" id="CHEBI:30616"/>
        <dbReference type="ChEBI" id="CHEBI:43474"/>
        <dbReference type="ChEBI" id="CHEBI:456216"/>
        <dbReference type="EC" id="5.6.2.3"/>
    </reaction>
</comment>
<dbReference type="InterPro" id="IPR010285">
    <property type="entry name" value="DNA_helicase_pif1-like_DEAD"/>
</dbReference>
<reference evidence="4 5" key="1">
    <citation type="submission" date="2017-10" db="EMBL/GenBank/DDBJ databases">
        <title>Development of genomic resources for the powdery mildew, Erysiphe pulchra.</title>
        <authorList>
            <person name="Wadl P.A."/>
            <person name="Mack B.M."/>
            <person name="Moore G."/>
            <person name="Beltz S.B."/>
        </authorList>
    </citation>
    <scope>NUCLEOTIDE SEQUENCE [LARGE SCALE GENOMIC DNA]</scope>
    <source>
        <strain evidence="4">Cflorida</strain>
    </source>
</reference>
<gene>
    <name evidence="4" type="ORF">EPUL_003993</name>
</gene>
<dbReference type="GO" id="GO:0005524">
    <property type="term" value="F:ATP binding"/>
    <property type="evidence" value="ECO:0007669"/>
    <property type="project" value="UniProtKB-KW"/>
</dbReference>
<dbReference type="GO" id="GO:0000723">
    <property type="term" value="P:telomere maintenance"/>
    <property type="evidence" value="ECO:0007669"/>
    <property type="project" value="InterPro"/>
</dbReference>
<dbReference type="GO" id="GO:0043139">
    <property type="term" value="F:5'-3' DNA helicase activity"/>
    <property type="evidence" value="ECO:0007669"/>
    <property type="project" value="UniProtKB-EC"/>
</dbReference>
<dbReference type="GO" id="GO:0006281">
    <property type="term" value="P:DNA repair"/>
    <property type="evidence" value="ECO:0007669"/>
    <property type="project" value="UniProtKB-KW"/>
</dbReference>
<dbReference type="Pfam" id="PF05970">
    <property type="entry name" value="PIF1"/>
    <property type="match status" value="1"/>
</dbReference>
<dbReference type="GO" id="GO:0016887">
    <property type="term" value="F:ATP hydrolysis activity"/>
    <property type="evidence" value="ECO:0007669"/>
    <property type="project" value="RHEA"/>
</dbReference>
<protein>
    <recommendedName>
        <fullName evidence="1">ATP-dependent DNA helicase</fullName>
        <ecNumber evidence="1">5.6.2.3</ecNumber>
    </recommendedName>
</protein>
<keyword evidence="1" id="KW-0227">DNA damage</keyword>
<keyword evidence="1" id="KW-0067">ATP-binding</keyword>
<comment type="cofactor">
    <cofactor evidence="1">
        <name>Mg(2+)</name>
        <dbReference type="ChEBI" id="CHEBI:18420"/>
    </cofactor>
</comment>
<dbReference type="EMBL" id="PEDP01002259">
    <property type="protein sequence ID" value="POS82785.1"/>
    <property type="molecule type" value="Genomic_DNA"/>
</dbReference>
<keyword evidence="1" id="KW-0347">Helicase</keyword>
<dbReference type="OrthoDB" id="5864836at2759"/>
<comment type="caution">
    <text evidence="4">The sequence shown here is derived from an EMBL/GenBank/DDBJ whole genome shotgun (WGS) entry which is preliminary data.</text>
</comment>
<dbReference type="Proteomes" id="UP000237438">
    <property type="component" value="Unassembled WGS sequence"/>
</dbReference>
<evidence type="ECO:0000313" key="4">
    <source>
        <dbReference type="EMBL" id="POS82785.1"/>
    </source>
</evidence>